<protein>
    <submittedName>
        <fullName evidence="1">Uncharacterized protein</fullName>
    </submittedName>
</protein>
<dbReference type="AlphaFoldDB" id="A0A382TYC8"/>
<dbReference type="EMBL" id="UINC01140114">
    <property type="protein sequence ID" value="SVD27070.1"/>
    <property type="molecule type" value="Genomic_DNA"/>
</dbReference>
<sequence>VSSIKGVRFGVSGRALGAIVAAFGFQSCTLLGTAPTSPSLATGDIPLAEILDAVPKPELKSRYGNPETYEIDGVTYRVLETSEGYREQGVASWYGGFFHGRRTSSGDVYDM</sequence>
<proteinExistence type="predicted"/>
<gene>
    <name evidence="1" type="ORF">METZ01_LOCUS379924</name>
</gene>
<reference evidence="1" key="1">
    <citation type="submission" date="2018-05" db="EMBL/GenBank/DDBJ databases">
        <authorList>
            <person name="Lanie J.A."/>
            <person name="Ng W.-L."/>
            <person name="Kazmierczak K.M."/>
            <person name="Andrzejewski T.M."/>
            <person name="Davidsen T.M."/>
            <person name="Wayne K.J."/>
            <person name="Tettelin H."/>
            <person name="Glass J.I."/>
            <person name="Rusch D."/>
            <person name="Podicherti R."/>
            <person name="Tsui H.-C.T."/>
            <person name="Winkler M.E."/>
        </authorList>
    </citation>
    <scope>NUCLEOTIDE SEQUENCE</scope>
</reference>
<feature type="non-terminal residue" evidence="1">
    <location>
        <position position="111"/>
    </location>
</feature>
<name>A0A382TYC8_9ZZZZ</name>
<dbReference type="PANTHER" id="PTHR34183">
    <property type="entry name" value="ENDOLYTIC PEPTIDOGLYCAN TRANSGLYCOSYLASE RLPA"/>
    <property type="match status" value="1"/>
</dbReference>
<feature type="non-terminal residue" evidence="1">
    <location>
        <position position="1"/>
    </location>
</feature>
<dbReference type="PANTHER" id="PTHR34183:SF1">
    <property type="entry name" value="ENDOLYTIC PEPTIDOGLYCAN TRANSGLYCOSYLASE RLPA"/>
    <property type="match status" value="1"/>
</dbReference>
<evidence type="ECO:0000313" key="1">
    <source>
        <dbReference type="EMBL" id="SVD27070.1"/>
    </source>
</evidence>
<organism evidence="1">
    <name type="scientific">marine metagenome</name>
    <dbReference type="NCBI Taxonomy" id="408172"/>
    <lineage>
        <taxon>unclassified sequences</taxon>
        <taxon>metagenomes</taxon>
        <taxon>ecological metagenomes</taxon>
    </lineage>
</organism>
<accession>A0A382TYC8</accession>